<name>A0A517ZK46_9PLAN</name>
<sequence>MPDVILHKMRDLRRHSDHLRRTLIEDYRPFFKDETFFRLPTRPPESPDDIGVTLTCTALMSFCLGEKADDFFGTNGNRDALRDALDAQLKKLLDHNWITASLSQNNAFTAALVVRSAAMLARANLTDANCLTDIKRTVDDVEVRRDPVTKAEQSGEPIDDTSRKLKDKSVLDICKTLLTTAPEGFAVQKYPPTPTIAYWVVDGASMASGLELDQDNAKDVAEWASLTFAKRISLVASNHQSMMDPVSLAMSACLCRVLRRIARVQPAVHSILARALPTESELRAGVKMFFDHQNSAGVWGKYFPLFHYPDAGANHCWHFEVVEAILNEFPEMLTDESILDCLRRSLDWLNENRIEYLHGGEVYAGWNSGSDVRALESGEPESWPTGVAHMCLARLSARLSEQIHVRVLEKYKDQVQIHWKKQEDVWDDFLDCDVSPELGTVRNVFQSEIIEKAEHDIDSLGWSLPGDDPKRDPKRLKPSFELSERRSALLFGPPGTSKTTIAEIVAKRLGWPLLELSPSDFLRAGLDGIYNQVNEVFDDLLDLYGVVVLFDEMDALVQRRDHDEEGSDAEMSVEQKFLTTSMLPKILRLRKQARVIFFMATNHRKEFDSAIIRAGRLDMLILMGPPRYDEKIKRIDKWCKGEPDDKIEEARKRIEEWVTNTPQAPNQDHLGLFTYGEMKEFIATLKRETEEPILIDALEKLGATKLNEFISRWEQDKITLQRGSGERVRFEKEDKDASKLQ</sequence>
<protein>
    <submittedName>
        <fullName evidence="2">ATP-dependent zinc metalloprotease FtsH</fullName>
        <ecNumber evidence="2">3.4.24.-</ecNumber>
    </submittedName>
</protein>
<dbReference type="KEGG" id="sdyn:Mal52_13200"/>
<dbReference type="EC" id="3.4.24.-" evidence="2"/>
<reference evidence="2 3" key="1">
    <citation type="submission" date="2019-02" db="EMBL/GenBank/DDBJ databases">
        <title>Deep-cultivation of Planctomycetes and their phenomic and genomic characterization uncovers novel biology.</title>
        <authorList>
            <person name="Wiegand S."/>
            <person name="Jogler M."/>
            <person name="Boedeker C."/>
            <person name="Pinto D."/>
            <person name="Vollmers J."/>
            <person name="Rivas-Marin E."/>
            <person name="Kohn T."/>
            <person name="Peeters S.H."/>
            <person name="Heuer A."/>
            <person name="Rast P."/>
            <person name="Oberbeckmann S."/>
            <person name="Bunk B."/>
            <person name="Jeske O."/>
            <person name="Meyerdierks A."/>
            <person name="Storesund J.E."/>
            <person name="Kallscheuer N."/>
            <person name="Luecker S."/>
            <person name="Lage O.M."/>
            <person name="Pohl T."/>
            <person name="Merkel B.J."/>
            <person name="Hornburger P."/>
            <person name="Mueller R.-W."/>
            <person name="Bruemmer F."/>
            <person name="Labrenz M."/>
            <person name="Spormann A.M."/>
            <person name="Op den Camp H."/>
            <person name="Overmann J."/>
            <person name="Amann R."/>
            <person name="Jetten M.S.M."/>
            <person name="Mascher T."/>
            <person name="Medema M.H."/>
            <person name="Devos D.P."/>
            <person name="Kaster A.-K."/>
            <person name="Ovreas L."/>
            <person name="Rohde M."/>
            <person name="Galperin M.Y."/>
            <person name="Jogler C."/>
        </authorList>
    </citation>
    <scope>NUCLEOTIDE SEQUENCE [LARGE SCALE GENOMIC DNA]</scope>
    <source>
        <strain evidence="2 3">Mal52</strain>
    </source>
</reference>
<keyword evidence="2" id="KW-0378">Hydrolase</keyword>
<keyword evidence="2" id="KW-0482">Metalloprotease</keyword>
<proteinExistence type="predicted"/>
<dbReference type="PANTHER" id="PTHR23077">
    <property type="entry name" value="AAA-FAMILY ATPASE"/>
    <property type="match status" value="1"/>
</dbReference>
<dbReference type="InterPro" id="IPR003959">
    <property type="entry name" value="ATPase_AAA_core"/>
</dbReference>
<accession>A0A517ZK46</accession>
<dbReference type="GO" id="GO:0008237">
    <property type="term" value="F:metallopeptidase activity"/>
    <property type="evidence" value="ECO:0007669"/>
    <property type="project" value="UniProtKB-KW"/>
</dbReference>
<gene>
    <name evidence="2" type="primary">ftsH_1</name>
    <name evidence="2" type="ORF">Mal52_13200</name>
</gene>
<dbReference type="InterPro" id="IPR050168">
    <property type="entry name" value="AAA_ATPase_domain"/>
</dbReference>
<dbReference type="GO" id="GO:0005524">
    <property type="term" value="F:ATP binding"/>
    <property type="evidence" value="ECO:0007669"/>
    <property type="project" value="InterPro"/>
</dbReference>
<dbReference type="CDD" id="cd19481">
    <property type="entry name" value="RecA-like_protease"/>
    <property type="match status" value="1"/>
</dbReference>
<feature type="domain" description="AAA+ ATPase" evidence="1">
    <location>
        <begin position="484"/>
        <end position="627"/>
    </location>
</feature>
<dbReference type="SUPFAM" id="SSF52540">
    <property type="entry name" value="P-loop containing nucleoside triphosphate hydrolases"/>
    <property type="match status" value="1"/>
</dbReference>
<dbReference type="Proteomes" id="UP000319383">
    <property type="component" value="Chromosome"/>
</dbReference>
<keyword evidence="2" id="KW-0645">Protease</keyword>
<dbReference type="GO" id="GO:0006508">
    <property type="term" value="P:proteolysis"/>
    <property type="evidence" value="ECO:0007669"/>
    <property type="project" value="UniProtKB-KW"/>
</dbReference>
<dbReference type="AlphaFoldDB" id="A0A517ZK46"/>
<evidence type="ECO:0000313" key="3">
    <source>
        <dbReference type="Proteomes" id="UP000319383"/>
    </source>
</evidence>
<dbReference type="InterPro" id="IPR003593">
    <property type="entry name" value="AAA+_ATPase"/>
</dbReference>
<evidence type="ECO:0000259" key="1">
    <source>
        <dbReference type="SMART" id="SM00382"/>
    </source>
</evidence>
<dbReference type="InterPro" id="IPR027417">
    <property type="entry name" value="P-loop_NTPase"/>
</dbReference>
<dbReference type="GO" id="GO:0016887">
    <property type="term" value="F:ATP hydrolysis activity"/>
    <property type="evidence" value="ECO:0007669"/>
    <property type="project" value="InterPro"/>
</dbReference>
<organism evidence="2 3">
    <name type="scientific">Symmachiella dynata</name>
    <dbReference type="NCBI Taxonomy" id="2527995"/>
    <lineage>
        <taxon>Bacteria</taxon>
        <taxon>Pseudomonadati</taxon>
        <taxon>Planctomycetota</taxon>
        <taxon>Planctomycetia</taxon>
        <taxon>Planctomycetales</taxon>
        <taxon>Planctomycetaceae</taxon>
        <taxon>Symmachiella</taxon>
    </lineage>
</organism>
<evidence type="ECO:0000313" key="2">
    <source>
        <dbReference type="EMBL" id="QDU42851.1"/>
    </source>
</evidence>
<dbReference type="RefSeq" id="WP_145374854.1">
    <property type="nucleotide sequence ID" value="NZ_CP036276.1"/>
</dbReference>
<dbReference type="EMBL" id="CP036276">
    <property type="protein sequence ID" value="QDU42851.1"/>
    <property type="molecule type" value="Genomic_DNA"/>
</dbReference>
<dbReference type="Pfam" id="PF00004">
    <property type="entry name" value="AAA"/>
    <property type="match status" value="1"/>
</dbReference>
<keyword evidence="3" id="KW-1185">Reference proteome</keyword>
<dbReference type="Gene3D" id="3.40.50.300">
    <property type="entry name" value="P-loop containing nucleotide triphosphate hydrolases"/>
    <property type="match status" value="1"/>
</dbReference>
<dbReference type="SMART" id="SM00382">
    <property type="entry name" value="AAA"/>
    <property type="match status" value="1"/>
</dbReference>